<evidence type="ECO:0008006" key="4">
    <source>
        <dbReference type="Google" id="ProtNLM"/>
    </source>
</evidence>
<reference evidence="2 3" key="1">
    <citation type="submission" date="2016-06" db="EMBL/GenBank/DDBJ databases">
        <title>Domibacillus iocasae genome sequencing.</title>
        <authorList>
            <person name="Verma A."/>
            <person name="Pal Y."/>
            <person name="Ojha A.K."/>
            <person name="Krishnamurthi S."/>
        </authorList>
    </citation>
    <scope>NUCLEOTIDE SEQUENCE [LARGE SCALE GENOMIC DNA]</scope>
    <source>
        <strain evidence="2 3">DSM 29979</strain>
    </source>
</reference>
<keyword evidence="3" id="KW-1185">Reference proteome</keyword>
<gene>
    <name evidence="2" type="ORF">BA724_16400</name>
</gene>
<evidence type="ECO:0000313" key="2">
    <source>
        <dbReference type="EMBL" id="OES46154.1"/>
    </source>
</evidence>
<evidence type="ECO:0000256" key="1">
    <source>
        <dbReference type="SAM" id="MobiDB-lite"/>
    </source>
</evidence>
<proteinExistence type="predicted"/>
<dbReference type="Proteomes" id="UP000095658">
    <property type="component" value="Unassembled WGS sequence"/>
</dbReference>
<protein>
    <recommendedName>
        <fullName evidence="4">Phage protein</fullName>
    </recommendedName>
</protein>
<feature type="compositionally biased region" description="Polar residues" evidence="1">
    <location>
        <begin position="1"/>
        <end position="12"/>
    </location>
</feature>
<sequence length="64" mass="7701">MKTMEEQLQQWKKANPLPAKPKRKQKTKKKQPVKQSESFTERDMRYLMNSDMKTLRRGRGSAYK</sequence>
<feature type="region of interest" description="Disordered" evidence="1">
    <location>
        <begin position="1"/>
        <end position="64"/>
    </location>
</feature>
<accession>A0A1E7DSU9</accession>
<feature type="compositionally biased region" description="Basic residues" evidence="1">
    <location>
        <begin position="55"/>
        <end position="64"/>
    </location>
</feature>
<comment type="caution">
    <text evidence="2">The sequence shown here is derived from an EMBL/GenBank/DDBJ whole genome shotgun (WGS) entry which is preliminary data.</text>
</comment>
<dbReference type="RefSeq" id="WP_069937311.1">
    <property type="nucleotide sequence ID" value="NZ_MAMP01000006.1"/>
</dbReference>
<dbReference type="AlphaFoldDB" id="A0A1E7DSU9"/>
<dbReference type="EMBL" id="MAMP01000006">
    <property type="protein sequence ID" value="OES46154.1"/>
    <property type="molecule type" value="Genomic_DNA"/>
</dbReference>
<name>A0A1E7DSU9_9BACI</name>
<organism evidence="2 3">
    <name type="scientific">Domibacillus iocasae</name>
    <dbReference type="NCBI Taxonomy" id="1714016"/>
    <lineage>
        <taxon>Bacteria</taxon>
        <taxon>Bacillati</taxon>
        <taxon>Bacillota</taxon>
        <taxon>Bacilli</taxon>
        <taxon>Bacillales</taxon>
        <taxon>Bacillaceae</taxon>
        <taxon>Domibacillus</taxon>
    </lineage>
</organism>
<evidence type="ECO:0000313" key="3">
    <source>
        <dbReference type="Proteomes" id="UP000095658"/>
    </source>
</evidence>
<feature type="compositionally biased region" description="Basic residues" evidence="1">
    <location>
        <begin position="20"/>
        <end position="32"/>
    </location>
</feature>